<dbReference type="EMBL" id="CAKXYP010000040">
    <property type="protein sequence ID" value="CAH9420315.1"/>
    <property type="molecule type" value="Genomic_DNA"/>
</dbReference>
<evidence type="ECO:0000313" key="3">
    <source>
        <dbReference type="Proteomes" id="UP001154015"/>
    </source>
</evidence>
<comment type="caution">
    <text evidence="2">The sequence shown here is derived from an EMBL/GenBank/DDBJ whole genome shotgun (WGS) entry which is preliminary data.</text>
</comment>
<feature type="compositionally biased region" description="Polar residues" evidence="1">
    <location>
        <begin position="1"/>
        <end position="10"/>
    </location>
</feature>
<feature type="region of interest" description="Disordered" evidence="1">
    <location>
        <begin position="84"/>
        <end position="106"/>
    </location>
</feature>
<feature type="region of interest" description="Disordered" evidence="1">
    <location>
        <begin position="1"/>
        <end position="34"/>
    </location>
</feature>
<evidence type="ECO:0000313" key="2">
    <source>
        <dbReference type="EMBL" id="CAH9420315.1"/>
    </source>
</evidence>
<sequence length="106" mass="11463">MTRVSGSGHSMTRPAGSTCARGGGTPPGGESAREALDLIRAGSAVYHEARWYGVQRAMRARASDWEIALALGMSISATRERIDRIRTRERELGPDAEGRAAAPRRR</sequence>
<reference evidence="2" key="1">
    <citation type="submission" date="2022-03" db="EMBL/GenBank/DDBJ databases">
        <authorList>
            <person name="Leyn A S."/>
        </authorList>
    </citation>
    <scope>NUCLEOTIDE SEQUENCE</scope>
    <source>
        <strain evidence="2">Streptomyces globisporus 4-3</strain>
    </source>
</reference>
<accession>A0ABN8VBT7</accession>
<proteinExistence type="predicted"/>
<keyword evidence="3" id="KW-1185">Reference proteome</keyword>
<name>A0ABN8VBT7_STRGL</name>
<protein>
    <recommendedName>
        <fullName evidence="4">Sigma-70 family RNA polymerase sigma factor</fullName>
    </recommendedName>
</protein>
<feature type="compositionally biased region" description="Basic and acidic residues" evidence="1">
    <location>
        <begin position="84"/>
        <end position="98"/>
    </location>
</feature>
<evidence type="ECO:0000256" key="1">
    <source>
        <dbReference type="SAM" id="MobiDB-lite"/>
    </source>
</evidence>
<dbReference type="Proteomes" id="UP001154015">
    <property type="component" value="Unassembled WGS sequence"/>
</dbReference>
<evidence type="ECO:0008006" key="4">
    <source>
        <dbReference type="Google" id="ProtNLM"/>
    </source>
</evidence>
<gene>
    <name evidence="2" type="ORF">SGL43_07373</name>
</gene>
<organism evidence="2 3">
    <name type="scientific">Streptomyces globisporus</name>
    <dbReference type="NCBI Taxonomy" id="1908"/>
    <lineage>
        <taxon>Bacteria</taxon>
        <taxon>Bacillati</taxon>
        <taxon>Actinomycetota</taxon>
        <taxon>Actinomycetes</taxon>
        <taxon>Kitasatosporales</taxon>
        <taxon>Streptomycetaceae</taxon>
        <taxon>Streptomyces</taxon>
    </lineage>
</organism>